<gene>
    <name evidence="2" type="ORF">KP509_20G008100</name>
</gene>
<dbReference type="EMBL" id="CM035425">
    <property type="protein sequence ID" value="KAH7330919.1"/>
    <property type="molecule type" value="Genomic_DNA"/>
</dbReference>
<comment type="caution">
    <text evidence="2">The sequence shown here is derived from an EMBL/GenBank/DDBJ whole genome shotgun (WGS) entry which is preliminary data.</text>
</comment>
<organism evidence="2 3">
    <name type="scientific">Ceratopteris richardii</name>
    <name type="common">Triangle waterfern</name>
    <dbReference type="NCBI Taxonomy" id="49495"/>
    <lineage>
        <taxon>Eukaryota</taxon>
        <taxon>Viridiplantae</taxon>
        <taxon>Streptophyta</taxon>
        <taxon>Embryophyta</taxon>
        <taxon>Tracheophyta</taxon>
        <taxon>Polypodiopsida</taxon>
        <taxon>Polypodiidae</taxon>
        <taxon>Polypodiales</taxon>
        <taxon>Pteridineae</taxon>
        <taxon>Pteridaceae</taxon>
        <taxon>Parkerioideae</taxon>
        <taxon>Ceratopteris</taxon>
    </lineage>
</organism>
<evidence type="ECO:0000313" key="2">
    <source>
        <dbReference type="EMBL" id="KAH7330919.1"/>
    </source>
</evidence>
<protein>
    <submittedName>
        <fullName evidence="2">Uncharacterized protein</fullName>
    </submittedName>
</protein>
<dbReference type="Proteomes" id="UP000825935">
    <property type="component" value="Chromosome 20"/>
</dbReference>
<proteinExistence type="predicted"/>
<accession>A0A8T2SDG2</accession>
<feature type="region of interest" description="Disordered" evidence="1">
    <location>
        <begin position="28"/>
        <end position="60"/>
    </location>
</feature>
<evidence type="ECO:0000256" key="1">
    <source>
        <dbReference type="SAM" id="MobiDB-lite"/>
    </source>
</evidence>
<feature type="compositionally biased region" description="Low complexity" evidence="1">
    <location>
        <begin position="29"/>
        <end position="60"/>
    </location>
</feature>
<evidence type="ECO:0000313" key="3">
    <source>
        <dbReference type="Proteomes" id="UP000825935"/>
    </source>
</evidence>
<dbReference type="AlphaFoldDB" id="A0A8T2SDG2"/>
<reference evidence="2" key="1">
    <citation type="submission" date="2021-08" db="EMBL/GenBank/DDBJ databases">
        <title>WGS assembly of Ceratopteris richardii.</title>
        <authorList>
            <person name="Marchant D.B."/>
            <person name="Chen G."/>
            <person name="Jenkins J."/>
            <person name="Shu S."/>
            <person name="Leebens-Mack J."/>
            <person name="Grimwood J."/>
            <person name="Schmutz J."/>
            <person name="Soltis P."/>
            <person name="Soltis D."/>
            <person name="Chen Z.-H."/>
        </authorList>
    </citation>
    <scope>NUCLEOTIDE SEQUENCE</scope>
    <source>
        <strain evidence="2">Whitten #5841</strain>
        <tissue evidence="2">Leaf</tissue>
    </source>
</reference>
<sequence length="127" mass="14695">MFCRLVHGRMNILRICACTCVHTPCHAHSSGSSSSTINKNKNNNSKNNNNKNNNNKNSNNTDIVMIKVNNGRGPCMYILYISVIAYHRHELIEYYMLIYLCKENVNREENYAECLEDIQMLCLTQLF</sequence>
<keyword evidence="3" id="KW-1185">Reference proteome</keyword>
<name>A0A8T2SDG2_CERRI</name>